<accession>A0AA41W1N6</accession>
<sequence length="349" mass="39046">MATDAAWPTWWCHVAAGHKYTDSWLHDAEWLHPNVSEALRDESLLINDEHLHYKVPVRVGGGMLFELLGISAGNPFVDEDDTPILLRSFTAQNFLVSFQELLATGGTNAPRTIHEVIAQLASCLSCWDDRLFCKSTIGIGEIERTFMRRRNHEDMNLFSAVLNQEIKKLSGHVTRIVWSLHAREAIIAELLQHLTGSAAARSLLEETRKNTREMIKEQEAVHGRVVAIQGLMQNSVGLWLQERRLRNLTLFGRCGLVVLMIISTILFVIDAAGDARYAFALFCGLLALLGNILIAAGSNNCWLTVSQHIPLNTRVSRDSLPASSKHVSSNLLSMDETIAEMESQLRRFP</sequence>
<evidence type="ECO:0000256" key="1">
    <source>
        <dbReference type="SAM" id="Phobius"/>
    </source>
</evidence>
<protein>
    <recommendedName>
        <fullName evidence="4">Magnesium transporter</fullName>
    </recommendedName>
</protein>
<evidence type="ECO:0008006" key="4">
    <source>
        <dbReference type="Google" id="ProtNLM"/>
    </source>
</evidence>
<gene>
    <name evidence="2" type="ORF">MKW94_003239</name>
</gene>
<reference evidence="2" key="1">
    <citation type="submission" date="2022-03" db="EMBL/GenBank/DDBJ databases">
        <title>A functionally conserved STORR gene fusion in Papaver species that diverged 16.8 million years ago.</title>
        <authorList>
            <person name="Catania T."/>
        </authorList>
    </citation>
    <scope>NUCLEOTIDE SEQUENCE</scope>
    <source>
        <strain evidence="2">S-191538</strain>
    </source>
</reference>
<proteinExistence type="predicted"/>
<evidence type="ECO:0000313" key="2">
    <source>
        <dbReference type="EMBL" id="MCL7051422.1"/>
    </source>
</evidence>
<name>A0AA41W1N6_PAPNU</name>
<keyword evidence="3" id="KW-1185">Reference proteome</keyword>
<organism evidence="2 3">
    <name type="scientific">Papaver nudicaule</name>
    <name type="common">Iceland poppy</name>
    <dbReference type="NCBI Taxonomy" id="74823"/>
    <lineage>
        <taxon>Eukaryota</taxon>
        <taxon>Viridiplantae</taxon>
        <taxon>Streptophyta</taxon>
        <taxon>Embryophyta</taxon>
        <taxon>Tracheophyta</taxon>
        <taxon>Spermatophyta</taxon>
        <taxon>Magnoliopsida</taxon>
        <taxon>Ranunculales</taxon>
        <taxon>Papaveraceae</taxon>
        <taxon>Papaveroideae</taxon>
        <taxon>Papaver</taxon>
    </lineage>
</organism>
<dbReference type="Proteomes" id="UP001177140">
    <property type="component" value="Unassembled WGS sequence"/>
</dbReference>
<comment type="caution">
    <text evidence="2">The sequence shown here is derived from an EMBL/GenBank/DDBJ whole genome shotgun (WGS) entry which is preliminary data.</text>
</comment>
<dbReference type="PANTHER" id="PTHR46950:SF2">
    <property type="entry name" value="MAGNESIUM TRANSPORTER CORA-LIKE FAMILY PROTEIN"/>
    <property type="match status" value="1"/>
</dbReference>
<feature type="transmembrane region" description="Helical" evidence="1">
    <location>
        <begin position="250"/>
        <end position="269"/>
    </location>
</feature>
<evidence type="ECO:0000313" key="3">
    <source>
        <dbReference type="Proteomes" id="UP001177140"/>
    </source>
</evidence>
<dbReference type="EMBL" id="JAJJMA010338297">
    <property type="protein sequence ID" value="MCL7051422.1"/>
    <property type="molecule type" value="Genomic_DNA"/>
</dbReference>
<keyword evidence="1" id="KW-1133">Transmembrane helix</keyword>
<keyword evidence="1" id="KW-0812">Transmembrane</keyword>
<keyword evidence="1" id="KW-0472">Membrane</keyword>
<feature type="transmembrane region" description="Helical" evidence="1">
    <location>
        <begin position="275"/>
        <end position="296"/>
    </location>
</feature>
<dbReference type="AlphaFoldDB" id="A0AA41W1N6"/>
<dbReference type="PANTHER" id="PTHR46950">
    <property type="entry name" value="MAGNESIUM TRANSPORTER CORA-LIKE FAMILY PROTEIN"/>
    <property type="match status" value="1"/>
</dbReference>